<dbReference type="Pfam" id="PF07963">
    <property type="entry name" value="N_methyl"/>
    <property type="match status" value="1"/>
</dbReference>
<dbReference type="OrthoDB" id="1653576at2"/>
<keyword evidence="4" id="KW-1185">Reference proteome</keyword>
<evidence type="ECO:0000256" key="1">
    <source>
        <dbReference type="ARBA" id="ARBA00004241"/>
    </source>
</evidence>
<accession>A0A558AYZ6</accession>
<name>A0A558AYZ6_9STAP</name>
<protein>
    <submittedName>
        <fullName evidence="3">Prepilin-type N-terminal cleavage/methylation domain-containing protein</fullName>
    </submittedName>
</protein>
<dbReference type="InterPro" id="IPR045584">
    <property type="entry name" value="Pilin-like"/>
</dbReference>
<reference evidence="3 4" key="1">
    <citation type="submission" date="2019-07" db="EMBL/GenBank/DDBJ databases">
        <title>Salinicoccus cyprini sp. nov., isolated from gastro-intestinal tract of mirror carp, Cyprinus carpio var. specularis, collected from Gobind Sagar Reservoir, Himachal Pradesh, India.</title>
        <authorList>
            <person name="Talwar C."/>
            <person name="Singh A.K."/>
            <person name="Lal R."/>
            <person name="Negi R.K."/>
        </authorList>
    </citation>
    <scope>NUCLEOTIDE SEQUENCE [LARGE SCALE GENOMIC DNA]</scope>
    <source>
        <strain evidence="3 4">CT19</strain>
    </source>
</reference>
<dbReference type="AlphaFoldDB" id="A0A558AYZ6"/>
<dbReference type="GO" id="GO:0030420">
    <property type="term" value="P:establishment of competence for transformation"/>
    <property type="evidence" value="ECO:0007669"/>
    <property type="project" value="UniProtKB-KW"/>
</dbReference>
<gene>
    <name evidence="3" type="ORF">FO441_04090</name>
</gene>
<dbReference type="EMBL" id="VMSJ01000001">
    <property type="protein sequence ID" value="TVT29472.1"/>
    <property type="molecule type" value="Genomic_DNA"/>
</dbReference>
<comment type="subcellular location">
    <subcellularLocation>
        <location evidence="1">Cell surface</location>
    </subcellularLocation>
</comment>
<dbReference type="PIRSF" id="PIRSF021292">
    <property type="entry name" value="Competence_ComGD"/>
    <property type="match status" value="1"/>
</dbReference>
<evidence type="ECO:0000256" key="2">
    <source>
        <dbReference type="ARBA" id="ARBA00023287"/>
    </source>
</evidence>
<evidence type="ECO:0000313" key="3">
    <source>
        <dbReference type="EMBL" id="TVT29472.1"/>
    </source>
</evidence>
<organism evidence="3 4">
    <name type="scientific">Salinicoccus cyprini</name>
    <dbReference type="NCBI Taxonomy" id="2493691"/>
    <lineage>
        <taxon>Bacteria</taxon>
        <taxon>Bacillati</taxon>
        <taxon>Bacillota</taxon>
        <taxon>Bacilli</taxon>
        <taxon>Bacillales</taxon>
        <taxon>Staphylococcaceae</taxon>
        <taxon>Salinicoccus</taxon>
    </lineage>
</organism>
<dbReference type="NCBIfam" id="TIGR02532">
    <property type="entry name" value="IV_pilin_GFxxxE"/>
    <property type="match status" value="1"/>
</dbReference>
<sequence>MATQSSSLMARRSALNDGFTMLEMMLTLSIISILLLISAASIPVDDDRRINQEIDAIGYFFQSAQTDAMSTATQRIVSMDPISQQIQMRTHEGKIIRTYPLDTCALKQGGLQRIIFKPDGDTDKFGTISFDCMGSSVSFIFQIQRGRFRIER</sequence>
<dbReference type="RefSeq" id="WP_145286142.1">
    <property type="nucleotide sequence ID" value="NZ_VMSJ01000001.1"/>
</dbReference>
<evidence type="ECO:0000313" key="4">
    <source>
        <dbReference type="Proteomes" id="UP000315103"/>
    </source>
</evidence>
<comment type="caution">
    <text evidence="3">The sequence shown here is derived from an EMBL/GenBank/DDBJ whole genome shotgun (WGS) entry which is preliminary data.</text>
</comment>
<dbReference type="GO" id="GO:0009986">
    <property type="term" value="C:cell surface"/>
    <property type="evidence" value="ECO:0007669"/>
    <property type="project" value="UniProtKB-SubCell"/>
</dbReference>
<dbReference type="InterPro" id="IPR012902">
    <property type="entry name" value="N_methyl_site"/>
</dbReference>
<dbReference type="Proteomes" id="UP000315103">
    <property type="component" value="Unassembled WGS sequence"/>
</dbReference>
<keyword evidence="2" id="KW-0178">Competence</keyword>
<proteinExistence type="predicted"/>
<dbReference type="InterPro" id="IPR016785">
    <property type="entry name" value="ComGD"/>
</dbReference>
<dbReference type="SUPFAM" id="SSF54523">
    <property type="entry name" value="Pili subunits"/>
    <property type="match status" value="1"/>
</dbReference>